<comment type="caution">
    <text evidence="2">The sequence shown here is derived from an EMBL/GenBank/DDBJ whole genome shotgun (WGS) entry which is preliminary data.</text>
</comment>
<evidence type="ECO:0000256" key="1">
    <source>
        <dbReference type="SAM" id="SignalP"/>
    </source>
</evidence>
<organism evidence="2 3">
    <name type="scientific">Pseudoalteromonas fenneropenaei</name>
    <dbReference type="NCBI Taxonomy" id="1737459"/>
    <lineage>
        <taxon>Bacteria</taxon>
        <taxon>Pseudomonadati</taxon>
        <taxon>Pseudomonadota</taxon>
        <taxon>Gammaproteobacteria</taxon>
        <taxon>Alteromonadales</taxon>
        <taxon>Pseudoalteromonadaceae</taxon>
        <taxon>Pseudoalteromonas</taxon>
    </lineage>
</organism>
<dbReference type="RefSeq" id="WP_377121088.1">
    <property type="nucleotide sequence ID" value="NZ_JBHRSD010000007.1"/>
</dbReference>
<proteinExistence type="predicted"/>
<evidence type="ECO:0000313" key="2">
    <source>
        <dbReference type="EMBL" id="MFC3031643.1"/>
    </source>
</evidence>
<dbReference type="EMBL" id="JBHRSD010000007">
    <property type="protein sequence ID" value="MFC3031643.1"/>
    <property type="molecule type" value="Genomic_DNA"/>
</dbReference>
<evidence type="ECO:0008006" key="4">
    <source>
        <dbReference type="Google" id="ProtNLM"/>
    </source>
</evidence>
<evidence type="ECO:0000313" key="3">
    <source>
        <dbReference type="Proteomes" id="UP001595453"/>
    </source>
</evidence>
<reference evidence="3" key="1">
    <citation type="journal article" date="2019" name="Int. J. Syst. Evol. Microbiol.">
        <title>The Global Catalogue of Microorganisms (GCM) 10K type strain sequencing project: providing services to taxonomists for standard genome sequencing and annotation.</title>
        <authorList>
            <consortium name="The Broad Institute Genomics Platform"/>
            <consortium name="The Broad Institute Genome Sequencing Center for Infectious Disease"/>
            <person name="Wu L."/>
            <person name="Ma J."/>
        </authorList>
    </citation>
    <scope>NUCLEOTIDE SEQUENCE [LARGE SCALE GENOMIC DNA]</scope>
    <source>
        <strain evidence="3">KCTC 42730</strain>
    </source>
</reference>
<keyword evidence="1" id="KW-0732">Signal</keyword>
<dbReference type="PROSITE" id="PS51257">
    <property type="entry name" value="PROKAR_LIPOPROTEIN"/>
    <property type="match status" value="1"/>
</dbReference>
<accession>A0ABV7CGJ1</accession>
<name>A0ABV7CGJ1_9GAMM</name>
<sequence>MRSLLLLLITVFTLLGCGGDDAATGDKNSPNYNAVLYFDALYNKHDLNAAMEYATPTMARIMRSYGTSSQFTRNMLNLQYDEVTIEVDMTNASLREQYGDNATVNLIFTGQWQGKKIDDMRSVRMTRKKGAWYVDKIVADPYSR</sequence>
<gene>
    <name evidence="2" type="ORF">ACFOEE_03775</name>
</gene>
<dbReference type="Proteomes" id="UP001595453">
    <property type="component" value="Unassembled WGS sequence"/>
</dbReference>
<keyword evidence="3" id="KW-1185">Reference proteome</keyword>
<feature type="chain" id="PRO_5046279709" description="Lipoprotein" evidence="1">
    <location>
        <begin position="23"/>
        <end position="144"/>
    </location>
</feature>
<feature type="signal peptide" evidence="1">
    <location>
        <begin position="1"/>
        <end position="22"/>
    </location>
</feature>
<protein>
    <recommendedName>
        <fullName evidence="4">Lipoprotein</fullName>
    </recommendedName>
</protein>